<evidence type="ECO:0000259" key="3">
    <source>
        <dbReference type="Pfam" id="PF20237"/>
    </source>
</evidence>
<reference evidence="4 5" key="1">
    <citation type="submission" date="2014-04" db="EMBL/GenBank/DDBJ databases">
        <authorList>
            <consortium name="DOE Joint Genome Institute"/>
            <person name="Kuo A."/>
            <person name="Martino E."/>
            <person name="Perotto S."/>
            <person name="Kohler A."/>
            <person name="Nagy L.G."/>
            <person name="Floudas D."/>
            <person name="Copeland A."/>
            <person name="Barry K.W."/>
            <person name="Cichocki N."/>
            <person name="Veneault-Fourrey C."/>
            <person name="LaButti K."/>
            <person name="Lindquist E.A."/>
            <person name="Lipzen A."/>
            <person name="Lundell T."/>
            <person name="Morin E."/>
            <person name="Murat C."/>
            <person name="Sun H."/>
            <person name="Tunlid A."/>
            <person name="Henrissat B."/>
            <person name="Grigoriev I.V."/>
            <person name="Hibbett D.S."/>
            <person name="Martin F."/>
            <person name="Nordberg H.P."/>
            <person name="Cantor M.N."/>
            <person name="Hua S.X."/>
        </authorList>
    </citation>
    <scope>NUCLEOTIDE SEQUENCE [LARGE SCALE GENOMIC DNA]</scope>
    <source>
        <strain evidence="4 5">Zn</strain>
    </source>
</reference>
<protein>
    <recommendedName>
        <fullName evidence="3">DUF6594 domain-containing protein</fullName>
    </recommendedName>
</protein>
<feature type="domain" description="DUF6594" evidence="3">
    <location>
        <begin position="87"/>
        <end position="342"/>
    </location>
</feature>
<feature type="transmembrane region" description="Helical" evidence="2">
    <location>
        <begin position="307"/>
        <end position="328"/>
    </location>
</feature>
<dbReference type="HOGENOM" id="CLU_051118_3_4_1"/>
<dbReference type="STRING" id="913774.A0A0C3GD81"/>
<organism evidence="4 5">
    <name type="scientific">Oidiodendron maius (strain Zn)</name>
    <dbReference type="NCBI Taxonomy" id="913774"/>
    <lineage>
        <taxon>Eukaryota</taxon>
        <taxon>Fungi</taxon>
        <taxon>Dikarya</taxon>
        <taxon>Ascomycota</taxon>
        <taxon>Pezizomycotina</taxon>
        <taxon>Leotiomycetes</taxon>
        <taxon>Leotiomycetes incertae sedis</taxon>
        <taxon>Myxotrichaceae</taxon>
        <taxon>Oidiodendron</taxon>
    </lineage>
</organism>
<keyword evidence="5" id="KW-1185">Reference proteome</keyword>
<keyword evidence="2" id="KW-0812">Transmembrane</keyword>
<dbReference type="OrthoDB" id="3533814at2759"/>
<keyword evidence="2" id="KW-1133">Transmembrane helix</keyword>
<proteinExistence type="predicted"/>
<dbReference type="Pfam" id="PF20237">
    <property type="entry name" value="DUF6594"/>
    <property type="match status" value="1"/>
</dbReference>
<evidence type="ECO:0000313" key="4">
    <source>
        <dbReference type="EMBL" id="KIM94110.1"/>
    </source>
</evidence>
<gene>
    <name evidence="4" type="ORF">OIDMADRAFT_184533</name>
</gene>
<dbReference type="PANTHER" id="PTHR34502">
    <property type="entry name" value="DUF6594 DOMAIN-CONTAINING PROTEIN-RELATED"/>
    <property type="match status" value="1"/>
</dbReference>
<name>A0A0C3GD81_OIDMZ</name>
<dbReference type="InParanoid" id="A0A0C3GD81"/>
<dbReference type="EMBL" id="KN832891">
    <property type="protein sequence ID" value="KIM94110.1"/>
    <property type="molecule type" value="Genomic_DNA"/>
</dbReference>
<feature type="transmembrane region" description="Helical" evidence="2">
    <location>
        <begin position="273"/>
        <end position="295"/>
    </location>
</feature>
<evidence type="ECO:0000256" key="1">
    <source>
        <dbReference type="SAM" id="MobiDB-lite"/>
    </source>
</evidence>
<dbReference type="PANTHER" id="PTHR34502:SF3">
    <property type="entry name" value="DUF6594 DOMAIN-CONTAINING PROTEIN"/>
    <property type="match status" value="1"/>
</dbReference>
<accession>A0A0C3GD81</accession>
<evidence type="ECO:0000256" key="2">
    <source>
        <dbReference type="SAM" id="Phobius"/>
    </source>
</evidence>
<reference evidence="5" key="2">
    <citation type="submission" date="2015-01" db="EMBL/GenBank/DDBJ databases">
        <title>Evolutionary Origins and Diversification of the Mycorrhizal Mutualists.</title>
        <authorList>
            <consortium name="DOE Joint Genome Institute"/>
            <consortium name="Mycorrhizal Genomics Consortium"/>
            <person name="Kohler A."/>
            <person name="Kuo A."/>
            <person name="Nagy L.G."/>
            <person name="Floudas D."/>
            <person name="Copeland A."/>
            <person name="Barry K.W."/>
            <person name="Cichocki N."/>
            <person name="Veneault-Fourrey C."/>
            <person name="LaButti K."/>
            <person name="Lindquist E.A."/>
            <person name="Lipzen A."/>
            <person name="Lundell T."/>
            <person name="Morin E."/>
            <person name="Murat C."/>
            <person name="Riley R."/>
            <person name="Ohm R."/>
            <person name="Sun H."/>
            <person name="Tunlid A."/>
            <person name="Henrissat B."/>
            <person name="Grigoriev I.V."/>
            <person name="Hibbett D.S."/>
            <person name="Martin F."/>
        </authorList>
    </citation>
    <scope>NUCLEOTIDE SEQUENCE [LARGE SCALE GENOMIC DNA]</scope>
    <source>
        <strain evidence="5">Zn</strain>
    </source>
</reference>
<feature type="region of interest" description="Disordered" evidence="1">
    <location>
        <begin position="1"/>
        <end position="41"/>
    </location>
</feature>
<feature type="compositionally biased region" description="Low complexity" evidence="1">
    <location>
        <begin position="32"/>
        <end position="41"/>
    </location>
</feature>
<dbReference type="InterPro" id="IPR046529">
    <property type="entry name" value="DUF6594"/>
</dbReference>
<evidence type="ECO:0000313" key="5">
    <source>
        <dbReference type="Proteomes" id="UP000054321"/>
    </source>
</evidence>
<sequence length="342" mass="38976">MDSSANADAMERGVAVSSTEFDEKKEHPQPSPTSTTLTSGSVKRFDNAASRAYSIRSALKSMFSRRESGSDGQSLIVRKFKDCPRGYPNLAVFLDSSEEFMVYRRFGYLQSRIILNKQDQLRELEKRLDREDKDDALIDYKLLMCRDKDEIENRPRVKLLVDIEKCFKEYAELLGAAHTLAGLSKPAKRDYTSVRNYIDDESPLIGEEAEYILCKEDLITIRPGRENAWLDAFVEKFLQKISCPPIKYIFCSPEMREKADENTILYDKTRINALVTVIITFIIIALLILPIYFLWHISQLLETSQTTAITIGVLLVFTLVFSTVLSIFTRAKRHEILGAAAA</sequence>
<keyword evidence="2" id="KW-0472">Membrane</keyword>
<dbReference type="AlphaFoldDB" id="A0A0C3GD81"/>
<dbReference type="Proteomes" id="UP000054321">
    <property type="component" value="Unassembled WGS sequence"/>
</dbReference>